<evidence type="ECO:0000313" key="6">
    <source>
        <dbReference type="EMBL" id="KKK39742.1"/>
    </source>
</evidence>
<proteinExistence type="predicted"/>
<dbReference type="EMBL" id="LAYY01000001">
    <property type="protein sequence ID" value="KKK39742.1"/>
    <property type="molecule type" value="Genomic_DNA"/>
</dbReference>
<evidence type="ECO:0000313" key="7">
    <source>
        <dbReference type="Proteomes" id="UP000034166"/>
    </source>
</evidence>
<dbReference type="InterPro" id="IPR005471">
    <property type="entry name" value="Tscrpt_reg_IclR_N"/>
</dbReference>
<dbReference type="PROSITE" id="PS51078">
    <property type="entry name" value="ICLR_ED"/>
    <property type="match status" value="1"/>
</dbReference>
<evidence type="ECO:0000256" key="2">
    <source>
        <dbReference type="ARBA" id="ARBA00023125"/>
    </source>
</evidence>
<dbReference type="InterPro" id="IPR029016">
    <property type="entry name" value="GAF-like_dom_sf"/>
</dbReference>
<dbReference type="InterPro" id="IPR014757">
    <property type="entry name" value="Tscrpt_reg_IclR_C"/>
</dbReference>
<dbReference type="InterPro" id="IPR011991">
    <property type="entry name" value="ArsR-like_HTH"/>
</dbReference>
<dbReference type="SMART" id="SM00346">
    <property type="entry name" value="HTH_ICLR"/>
    <property type="match status" value="1"/>
</dbReference>
<feature type="domain" description="HTH iclR-type" evidence="4">
    <location>
        <begin position="1"/>
        <end position="65"/>
    </location>
</feature>
<organism evidence="6 7">
    <name type="scientific">Mesobacillus campisalis</name>
    <dbReference type="NCBI Taxonomy" id="1408103"/>
    <lineage>
        <taxon>Bacteria</taxon>
        <taxon>Bacillati</taxon>
        <taxon>Bacillota</taxon>
        <taxon>Bacilli</taxon>
        <taxon>Bacillales</taxon>
        <taxon>Bacillaceae</taxon>
        <taxon>Mesobacillus</taxon>
    </lineage>
</organism>
<keyword evidence="7" id="KW-1185">Reference proteome</keyword>
<gene>
    <name evidence="6" type="ORF">WQ57_00105</name>
</gene>
<evidence type="ECO:0000259" key="4">
    <source>
        <dbReference type="PROSITE" id="PS51077"/>
    </source>
</evidence>
<keyword evidence="3" id="KW-0804">Transcription</keyword>
<dbReference type="InterPro" id="IPR036388">
    <property type="entry name" value="WH-like_DNA-bd_sf"/>
</dbReference>
<evidence type="ECO:0000259" key="5">
    <source>
        <dbReference type="PROSITE" id="PS51078"/>
    </source>
</evidence>
<reference evidence="6 7" key="1">
    <citation type="submission" date="2015-04" db="EMBL/GenBank/DDBJ databases">
        <title>Taxonomic description and genome sequence of Bacillus campisalis sp. nov., a novel member of the genus Bacillus isolated from solar saltern.</title>
        <authorList>
            <person name="Mathan Kumar R."/>
            <person name="Kaur G."/>
            <person name="Kumar A."/>
            <person name="Singh N.K."/>
            <person name="Kaur N."/>
            <person name="Kumar N."/>
            <person name="Mayilraj S."/>
        </authorList>
    </citation>
    <scope>NUCLEOTIDE SEQUENCE [LARGE SCALE GENOMIC DNA]</scope>
    <source>
        <strain evidence="6 7">SA2-6</strain>
    </source>
</reference>
<dbReference type="AlphaFoldDB" id="A0A0M2T396"/>
<evidence type="ECO:0000256" key="3">
    <source>
        <dbReference type="ARBA" id="ARBA00023163"/>
    </source>
</evidence>
<dbReference type="PROSITE" id="PS51077">
    <property type="entry name" value="HTH_ICLR"/>
    <property type="match status" value="1"/>
</dbReference>
<dbReference type="SUPFAM" id="SSF55781">
    <property type="entry name" value="GAF domain-like"/>
    <property type="match status" value="1"/>
</dbReference>
<protein>
    <submittedName>
        <fullName evidence="6">IclR family transcriptional regulator</fullName>
    </submittedName>
</protein>
<keyword evidence="2" id="KW-0238">DNA-binding</keyword>
<feature type="domain" description="IclR-ED" evidence="5">
    <location>
        <begin position="66"/>
        <end position="243"/>
    </location>
</feature>
<dbReference type="PANTHER" id="PTHR30136">
    <property type="entry name" value="HELIX-TURN-HELIX TRANSCRIPTIONAL REGULATOR, ICLR FAMILY"/>
    <property type="match status" value="1"/>
</dbReference>
<dbReference type="Pfam" id="PF09339">
    <property type="entry name" value="HTH_IclR"/>
    <property type="match status" value="1"/>
</dbReference>
<dbReference type="PANTHER" id="PTHR30136:SF24">
    <property type="entry name" value="HTH-TYPE TRANSCRIPTIONAL REPRESSOR ALLR"/>
    <property type="match status" value="1"/>
</dbReference>
<dbReference type="SUPFAM" id="SSF46785">
    <property type="entry name" value="Winged helix' DNA-binding domain"/>
    <property type="match status" value="1"/>
</dbReference>
<dbReference type="RefSeq" id="WP_046521683.1">
    <property type="nucleotide sequence ID" value="NZ_LAYY01000001.1"/>
</dbReference>
<dbReference type="GO" id="GO:0003677">
    <property type="term" value="F:DNA binding"/>
    <property type="evidence" value="ECO:0007669"/>
    <property type="project" value="UniProtKB-KW"/>
</dbReference>
<dbReference type="InterPro" id="IPR036390">
    <property type="entry name" value="WH_DNA-bd_sf"/>
</dbReference>
<dbReference type="Pfam" id="PF01614">
    <property type="entry name" value="IclR_C"/>
    <property type="match status" value="1"/>
</dbReference>
<evidence type="ECO:0000256" key="1">
    <source>
        <dbReference type="ARBA" id="ARBA00023015"/>
    </source>
</evidence>
<sequence length="246" mass="27939">MQSIDRIMNIINILASKSTEDWLTITELSQESGLPVSTLHRLLKSLEAHRLIEQEEHTKKYGLGNVWLEYGLQMYDSINFTSHIRSELEKLMHVVKESVYYSRPIGHEALIIERIDCEENQIRVIDKIGLRIPLNIGAANKVMVAHMPFKQSKGIVDSLVPEERREAFWNILRDTKEAGYGISRGERTEGTTAVAAPVFNHTGEIEGAVSIGCVSFTLTDGRLEFLINHVKETGKRISEKLGYKEY</sequence>
<dbReference type="Gene3D" id="3.30.450.40">
    <property type="match status" value="1"/>
</dbReference>
<dbReference type="Proteomes" id="UP000034166">
    <property type="component" value="Unassembled WGS sequence"/>
</dbReference>
<dbReference type="Gene3D" id="1.10.10.10">
    <property type="entry name" value="Winged helix-like DNA-binding domain superfamily/Winged helix DNA-binding domain"/>
    <property type="match status" value="1"/>
</dbReference>
<dbReference type="CDD" id="cd00090">
    <property type="entry name" value="HTH_ARSR"/>
    <property type="match status" value="1"/>
</dbReference>
<dbReference type="PATRIC" id="fig|1408103.3.peg.25"/>
<comment type="caution">
    <text evidence="6">The sequence shown here is derived from an EMBL/GenBank/DDBJ whole genome shotgun (WGS) entry which is preliminary data.</text>
</comment>
<keyword evidence="1" id="KW-0805">Transcription regulation</keyword>
<dbReference type="InterPro" id="IPR050707">
    <property type="entry name" value="HTH_MetabolicPath_Reg"/>
</dbReference>
<dbReference type="OrthoDB" id="9791752at2"/>
<accession>A0A0M2T396</accession>
<dbReference type="GO" id="GO:0003700">
    <property type="term" value="F:DNA-binding transcription factor activity"/>
    <property type="evidence" value="ECO:0007669"/>
    <property type="project" value="TreeGrafter"/>
</dbReference>
<name>A0A0M2T396_9BACI</name>
<dbReference type="GO" id="GO:0045892">
    <property type="term" value="P:negative regulation of DNA-templated transcription"/>
    <property type="evidence" value="ECO:0007669"/>
    <property type="project" value="UniProtKB-ARBA"/>
</dbReference>